<proteinExistence type="predicted"/>
<dbReference type="KEGG" id="vg:80517096"/>
<reference evidence="1" key="1">
    <citation type="submission" date="2017-06" db="EMBL/GenBank/DDBJ databases">
        <authorList>
            <person name="Assis F.L."/>
            <person name="Abrahao J.S."/>
            <person name="Silva L."/>
            <person name="Khalil J.B."/>
            <person name="Rodrigues R."/>
            <person name="Silva L.S."/>
            <person name="Boratto P."/>
            <person name="Andrade M."/>
            <person name="Kroon E.G."/>
            <person name="Ribeiro B."/>
            <person name="Bergier I."/>
            <person name="Seligmann H."/>
            <person name="Ghigo E."/>
            <person name="Colson P."/>
            <person name="Levasseur A."/>
            <person name="Raoult D."/>
            <person name="Scola B.L."/>
        </authorList>
    </citation>
    <scope>NUCLEOTIDE SEQUENCE</scope>
    <source>
        <strain evidence="1">Deep ocean</strain>
    </source>
</reference>
<dbReference type="GeneID" id="80517096"/>
<evidence type="ECO:0000313" key="1">
    <source>
        <dbReference type="EMBL" id="QKU33797.1"/>
    </source>
</evidence>
<sequence length="156" mass="18277">MTKPIIIDDSKKYRFENRINRLKLKRRYYALIKKYINNPRIVSRSKKNKNTKIEFLTQDLEKIQHEPIIIDDQEMQLDENYNVASPLNNEDSDMTDFRIDNEISIDNEITIDDVVLDDNQSQTFNQPEYGSCCFCGEGCNPSSQACGRCVRNGHNY</sequence>
<dbReference type="RefSeq" id="YP_010780405.1">
    <property type="nucleotide sequence ID" value="NC_075038.1"/>
</dbReference>
<protein>
    <submittedName>
        <fullName evidence="1">Putative ORFan</fullName>
    </submittedName>
</protein>
<dbReference type="EMBL" id="MF405918">
    <property type="protein sequence ID" value="QKU33797.1"/>
    <property type="molecule type" value="Genomic_DNA"/>
</dbReference>
<organism evidence="1">
    <name type="scientific">Tupanvirus deep ocean</name>
    <dbReference type="NCBI Taxonomy" id="2126984"/>
    <lineage>
        <taxon>Viruses</taxon>
        <taxon>Varidnaviria</taxon>
        <taxon>Bamfordvirae</taxon>
        <taxon>Nucleocytoviricota</taxon>
        <taxon>Megaviricetes</taxon>
        <taxon>Imitervirales</taxon>
        <taxon>Mimiviridae</taxon>
        <taxon>Megamimivirinae</taxon>
        <taxon>Tupanvirus</taxon>
        <taxon>Tupanvirus altamarinense</taxon>
    </lineage>
</organism>
<reference evidence="1" key="2">
    <citation type="journal article" date="2018" name="Nat. Commun.">
        <title>Tailed giant Tupanvirus possesses the most complete translational apparatus of the known virosphere.</title>
        <authorList>
            <person name="Abrahao J."/>
            <person name="Silva L."/>
            <person name="Silva L.S."/>
            <person name="Khalil J.Y.B."/>
            <person name="Rodrigues R."/>
            <person name="Arantes T."/>
            <person name="Assis F."/>
            <person name="Boratto P."/>
            <person name="Andrade M."/>
            <person name="Kroon E.G."/>
            <person name="Ribeiro B."/>
            <person name="Bergier I."/>
            <person name="Seligmann H."/>
            <person name="Ghigo E."/>
            <person name="Colson P."/>
            <person name="Levasseur A."/>
            <person name="Kroemer G."/>
            <person name="Raoult D."/>
            <person name="La Scola B."/>
        </authorList>
    </citation>
    <scope>NUCLEOTIDE SEQUENCE [LARGE SCALE GENOMIC DNA]</scope>
    <source>
        <strain evidence="1">Deep ocean</strain>
    </source>
</reference>
<name>A0A6N1NL34_9VIRU</name>
<accession>A0A6N1NL34</accession>